<feature type="non-terminal residue" evidence="2">
    <location>
        <position position="1"/>
    </location>
</feature>
<organism evidence="2 3">
    <name type="scientific">Armadillidium nasatum</name>
    <dbReference type="NCBI Taxonomy" id="96803"/>
    <lineage>
        <taxon>Eukaryota</taxon>
        <taxon>Metazoa</taxon>
        <taxon>Ecdysozoa</taxon>
        <taxon>Arthropoda</taxon>
        <taxon>Crustacea</taxon>
        <taxon>Multicrustacea</taxon>
        <taxon>Malacostraca</taxon>
        <taxon>Eumalacostraca</taxon>
        <taxon>Peracarida</taxon>
        <taxon>Isopoda</taxon>
        <taxon>Oniscidea</taxon>
        <taxon>Crinocheta</taxon>
        <taxon>Armadillidiidae</taxon>
        <taxon>Armadillidium</taxon>
    </lineage>
</organism>
<keyword evidence="3" id="KW-1185">Reference proteome</keyword>
<accession>A0A5N5SW45</accession>
<reference evidence="2 3" key="1">
    <citation type="journal article" date="2019" name="PLoS Biol.">
        <title>Sex chromosomes control vertical transmission of feminizing Wolbachia symbionts in an isopod.</title>
        <authorList>
            <person name="Becking T."/>
            <person name="Chebbi M.A."/>
            <person name="Giraud I."/>
            <person name="Moumen B."/>
            <person name="Laverre T."/>
            <person name="Caubet Y."/>
            <person name="Peccoud J."/>
            <person name="Gilbert C."/>
            <person name="Cordaux R."/>
        </authorList>
    </citation>
    <scope>NUCLEOTIDE SEQUENCE [LARGE SCALE GENOMIC DNA]</scope>
    <source>
        <strain evidence="2">ANa2</strain>
        <tissue evidence="2">Whole body excluding digestive tract and cuticle</tissue>
    </source>
</reference>
<dbReference type="AlphaFoldDB" id="A0A5N5SW45"/>
<dbReference type="EMBL" id="SEYY01019548">
    <property type="protein sequence ID" value="KAB7498138.1"/>
    <property type="molecule type" value="Genomic_DNA"/>
</dbReference>
<sequence>VSFGFGIPNHNHNQNAHQAGQAIGQAIGGTINTLLGGFLGGGNQQPNRPGNNNFDPFGGGGGRGVNECLEKDFQIGENVVVYSVEKYKINPKTKE</sequence>
<evidence type="ECO:0000256" key="1">
    <source>
        <dbReference type="SAM" id="MobiDB-lite"/>
    </source>
</evidence>
<feature type="region of interest" description="Disordered" evidence="1">
    <location>
        <begin position="40"/>
        <end position="59"/>
    </location>
</feature>
<name>A0A5N5SW45_9CRUS</name>
<evidence type="ECO:0000313" key="3">
    <source>
        <dbReference type="Proteomes" id="UP000326759"/>
    </source>
</evidence>
<evidence type="ECO:0000313" key="2">
    <source>
        <dbReference type="EMBL" id="KAB7498138.1"/>
    </source>
</evidence>
<dbReference type="Proteomes" id="UP000326759">
    <property type="component" value="Unassembled WGS sequence"/>
</dbReference>
<gene>
    <name evidence="2" type="ORF">Anas_09546</name>
</gene>
<comment type="caution">
    <text evidence="2">The sequence shown here is derived from an EMBL/GenBank/DDBJ whole genome shotgun (WGS) entry which is preliminary data.</text>
</comment>
<feature type="compositionally biased region" description="Low complexity" evidence="1">
    <location>
        <begin position="44"/>
        <end position="56"/>
    </location>
</feature>
<protein>
    <submittedName>
        <fullName evidence="2">Uncharacterized protein</fullName>
    </submittedName>
</protein>
<proteinExistence type="predicted"/>